<dbReference type="STRING" id="758825.SAMN02982985_04793"/>
<accession>A0A1I4SIA0</accession>
<evidence type="ECO:0000313" key="2">
    <source>
        <dbReference type="Proteomes" id="UP000199470"/>
    </source>
</evidence>
<name>A0A1I4SIA0_9BURK</name>
<keyword evidence="2" id="KW-1185">Reference proteome</keyword>
<dbReference type="EMBL" id="FOTW01000026">
    <property type="protein sequence ID" value="SFM64162.1"/>
    <property type="molecule type" value="Genomic_DNA"/>
</dbReference>
<sequence>MPIEQLPAVALQLPCPKGAKLCNHSILLLYCQKPVECISNMYSFDSQALSDNIG</sequence>
<gene>
    <name evidence="1" type="ORF">SAMN02982985_04793</name>
</gene>
<dbReference type="Proteomes" id="UP000199470">
    <property type="component" value="Unassembled WGS sequence"/>
</dbReference>
<reference evidence="1 2" key="1">
    <citation type="submission" date="2016-10" db="EMBL/GenBank/DDBJ databases">
        <authorList>
            <person name="de Groot N.N."/>
        </authorList>
    </citation>
    <scope>NUCLEOTIDE SEQUENCE [LARGE SCALE GENOMIC DNA]</scope>
    <source>
        <strain evidence="1 2">ATCC 43154</strain>
    </source>
</reference>
<evidence type="ECO:0000313" key="1">
    <source>
        <dbReference type="EMBL" id="SFM64162.1"/>
    </source>
</evidence>
<proteinExistence type="predicted"/>
<dbReference type="AlphaFoldDB" id="A0A1I4SIA0"/>
<organism evidence="1 2">
    <name type="scientific">Rugamonas rubra</name>
    <dbReference type="NCBI Taxonomy" id="758825"/>
    <lineage>
        <taxon>Bacteria</taxon>
        <taxon>Pseudomonadati</taxon>
        <taxon>Pseudomonadota</taxon>
        <taxon>Betaproteobacteria</taxon>
        <taxon>Burkholderiales</taxon>
        <taxon>Oxalobacteraceae</taxon>
        <taxon>Telluria group</taxon>
        <taxon>Rugamonas</taxon>
    </lineage>
</organism>
<protein>
    <submittedName>
        <fullName evidence="1">Uncharacterized protein</fullName>
    </submittedName>
</protein>